<organism evidence="4 5">
    <name type="scientific">Motilibacter rhizosphaerae</name>
    <dbReference type="NCBI Taxonomy" id="598652"/>
    <lineage>
        <taxon>Bacteria</taxon>
        <taxon>Bacillati</taxon>
        <taxon>Actinomycetota</taxon>
        <taxon>Actinomycetes</taxon>
        <taxon>Motilibacterales</taxon>
        <taxon>Motilibacteraceae</taxon>
        <taxon>Motilibacter</taxon>
    </lineage>
</organism>
<dbReference type="SUPFAM" id="SSF46689">
    <property type="entry name" value="Homeodomain-like"/>
    <property type="match status" value="1"/>
</dbReference>
<dbReference type="SUPFAM" id="SSF48498">
    <property type="entry name" value="Tetracyclin repressor-like, C-terminal domain"/>
    <property type="match status" value="1"/>
</dbReference>
<dbReference type="InterPro" id="IPR036271">
    <property type="entry name" value="Tet_transcr_reg_TetR-rel_C_sf"/>
</dbReference>
<dbReference type="Pfam" id="PF00440">
    <property type="entry name" value="TetR_N"/>
    <property type="match status" value="1"/>
</dbReference>
<dbReference type="Gene3D" id="1.10.357.10">
    <property type="entry name" value="Tetracycline Repressor, domain 2"/>
    <property type="match status" value="1"/>
</dbReference>
<dbReference type="PRINTS" id="PR00455">
    <property type="entry name" value="HTHTETR"/>
</dbReference>
<evidence type="ECO:0000313" key="4">
    <source>
        <dbReference type="EMBL" id="RZS86876.1"/>
    </source>
</evidence>
<dbReference type="PROSITE" id="PS50977">
    <property type="entry name" value="HTH_TETR_2"/>
    <property type="match status" value="1"/>
</dbReference>
<comment type="caution">
    <text evidence="4">The sequence shown here is derived from an EMBL/GenBank/DDBJ whole genome shotgun (WGS) entry which is preliminary data.</text>
</comment>
<feature type="DNA-binding region" description="H-T-H motif" evidence="2">
    <location>
        <begin position="52"/>
        <end position="71"/>
    </location>
</feature>
<dbReference type="Gene3D" id="1.10.10.60">
    <property type="entry name" value="Homeodomain-like"/>
    <property type="match status" value="1"/>
</dbReference>
<protein>
    <submittedName>
        <fullName evidence="4">TetR family transcriptional regulator</fullName>
    </submittedName>
</protein>
<evidence type="ECO:0000256" key="1">
    <source>
        <dbReference type="ARBA" id="ARBA00023125"/>
    </source>
</evidence>
<dbReference type="InterPro" id="IPR041678">
    <property type="entry name" value="TetR_C_16"/>
</dbReference>
<dbReference type="GO" id="GO:0003700">
    <property type="term" value="F:DNA-binding transcription factor activity"/>
    <property type="evidence" value="ECO:0007669"/>
    <property type="project" value="TreeGrafter"/>
</dbReference>
<gene>
    <name evidence="4" type="ORF">EV189_2292</name>
</gene>
<keyword evidence="5" id="KW-1185">Reference proteome</keyword>
<evidence type="ECO:0000313" key="5">
    <source>
        <dbReference type="Proteomes" id="UP000293638"/>
    </source>
</evidence>
<evidence type="ECO:0000259" key="3">
    <source>
        <dbReference type="PROSITE" id="PS50977"/>
    </source>
</evidence>
<dbReference type="Proteomes" id="UP000293638">
    <property type="component" value="Unassembled WGS sequence"/>
</dbReference>
<accession>A0A4Q7NPH7</accession>
<dbReference type="PANTHER" id="PTHR30055">
    <property type="entry name" value="HTH-TYPE TRANSCRIPTIONAL REGULATOR RUTR"/>
    <property type="match status" value="1"/>
</dbReference>
<evidence type="ECO:0000256" key="2">
    <source>
        <dbReference type="PROSITE-ProRule" id="PRU00335"/>
    </source>
</evidence>
<dbReference type="GO" id="GO:0000976">
    <property type="term" value="F:transcription cis-regulatory region binding"/>
    <property type="evidence" value="ECO:0007669"/>
    <property type="project" value="TreeGrafter"/>
</dbReference>
<dbReference type="Pfam" id="PF17920">
    <property type="entry name" value="TetR_C_16"/>
    <property type="match status" value="1"/>
</dbReference>
<dbReference type="InterPro" id="IPR009057">
    <property type="entry name" value="Homeodomain-like_sf"/>
</dbReference>
<dbReference type="InterPro" id="IPR050109">
    <property type="entry name" value="HTH-type_TetR-like_transc_reg"/>
</dbReference>
<feature type="domain" description="HTH tetR-type" evidence="3">
    <location>
        <begin position="29"/>
        <end position="89"/>
    </location>
</feature>
<reference evidence="4 5" key="1">
    <citation type="submission" date="2019-02" db="EMBL/GenBank/DDBJ databases">
        <title>Genomic Encyclopedia of Type Strains, Phase IV (KMG-IV): sequencing the most valuable type-strain genomes for metagenomic binning, comparative biology and taxonomic classification.</title>
        <authorList>
            <person name="Goeker M."/>
        </authorList>
    </citation>
    <scope>NUCLEOTIDE SEQUENCE [LARGE SCALE GENOMIC DNA]</scope>
    <source>
        <strain evidence="4 5">DSM 45622</strain>
    </source>
</reference>
<sequence>MRLPWAPVETNATALNSVRARRGRRPGPSDTRERLLAAARTEFAEHGYQRATMRAVAAAAGVDVKLVAHYFGSKKGLFGAAMELPVNPAAILGALLEGDVRLLPERIVASVLQVWDDPVDGPLLRTLMLSALHDEAMATALREYIEREVFDRLAERLPGPHARARAAAGMAQIAGLIFARYLLQVGPVAAMPAGELAAQVVPALRTALGLDPRRRPGR</sequence>
<proteinExistence type="predicted"/>
<dbReference type="EMBL" id="SGXD01000003">
    <property type="protein sequence ID" value="RZS86876.1"/>
    <property type="molecule type" value="Genomic_DNA"/>
</dbReference>
<keyword evidence="1 2" id="KW-0238">DNA-binding</keyword>
<dbReference type="AlphaFoldDB" id="A0A4Q7NPH7"/>
<dbReference type="InterPro" id="IPR001647">
    <property type="entry name" value="HTH_TetR"/>
</dbReference>
<dbReference type="PANTHER" id="PTHR30055:SF235">
    <property type="entry name" value="TRANSCRIPTIONAL REGULATORY PROTEIN"/>
    <property type="match status" value="1"/>
</dbReference>
<name>A0A4Q7NPH7_9ACTN</name>